<reference evidence="1 2" key="1">
    <citation type="submission" date="2019-12" db="EMBL/GenBank/DDBJ databases">
        <authorList>
            <person name="Lee S.D."/>
        </authorList>
    </citation>
    <scope>NUCLEOTIDE SEQUENCE [LARGE SCALE GENOMIC DNA]</scope>
    <source>
        <strain evidence="1 2">SAP-6</strain>
    </source>
</reference>
<protein>
    <submittedName>
        <fullName evidence="1">Uncharacterized protein</fullName>
    </submittedName>
</protein>
<dbReference type="Proteomes" id="UP000461443">
    <property type="component" value="Unassembled WGS sequence"/>
</dbReference>
<reference evidence="1 2" key="2">
    <citation type="submission" date="2020-02" db="EMBL/GenBank/DDBJ databases">
        <title>The new genus of Enterobacteriales.</title>
        <authorList>
            <person name="Kim I.S."/>
        </authorList>
    </citation>
    <scope>NUCLEOTIDE SEQUENCE [LARGE SCALE GENOMIC DNA]</scope>
    <source>
        <strain evidence="1 2">SAP-6</strain>
    </source>
</reference>
<evidence type="ECO:0000313" key="1">
    <source>
        <dbReference type="EMBL" id="NDL64263.1"/>
    </source>
</evidence>
<dbReference type="AlphaFoldDB" id="A0A845SGQ7"/>
<proteinExistence type="predicted"/>
<accession>A0A845SGQ7</accession>
<dbReference type="RefSeq" id="WP_162366978.1">
    <property type="nucleotide sequence ID" value="NZ_WUBS01000011.1"/>
</dbReference>
<name>A0A845SGQ7_9GAMM</name>
<gene>
    <name evidence="1" type="ORF">GRH90_16100</name>
</gene>
<organism evidence="1 2">
    <name type="scientific">Acerihabitans arboris</name>
    <dbReference type="NCBI Taxonomy" id="2691583"/>
    <lineage>
        <taxon>Bacteria</taxon>
        <taxon>Pseudomonadati</taxon>
        <taxon>Pseudomonadota</taxon>
        <taxon>Gammaproteobacteria</taxon>
        <taxon>Enterobacterales</taxon>
        <taxon>Pectobacteriaceae</taxon>
        <taxon>Acerihabitans</taxon>
    </lineage>
</organism>
<sequence length="137" mass="15506">MIKPISISAQALSLSLLTRQITPWQSVWCPPPVAEPDWQTFSSTLYSTILVPMWWCCRGPKPVTFLQKGSLFWLVKLTQDPTPTAGRLWIASVKSRYELQTGEPLLSDIDAFLMRCFLDFSAIDAFYKTGGCINEQD</sequence>
<dbReference type="EMBL" id="WUBS01000011">
    <property type="protein sequence ID" value="NDL64263.1"/>
    <property type="molecule type" value="Genomic_DNA"/>
</dbReference>
<comment type="caution">
    <text evidence="1">The sequence shown here is derived from an EMBL/GenBank/DDBJ whole genome shotgun (WGS) entry which is preliminary data.</text>
</comment>
<evidence type="ECO:0000313" key="2">
    <source>
        <dbReference type="Proteomes" id="UP000461443"/>
    </source>
</evidence>
<keyword evidence="2" id="KW-1185">Reference proteome</keyword>